<evidence type="ECO:0000256" key="1">
    <source>
        <dbReference type="SAM" id="MobiDB-lite"/>
    </source>
</evidence>
<dbReference type="GeneID" id="87903679"/>
<feature type="compositionally biased region" description="Polar residues" evidence="1">
    <location>
        <begin position="162"/>
        <end position="176"/>
    </location>
</feature>
<dbReference type="RefSeq" id="XP_062742349.1">
    <property type="nucleotide sequence ID" value="XM_062883942.1"/>
</dbReference>
<feature type="region of interest" description="Disordered" evidence="1">
    <location>
        <begin position="149"/>
        <end position="235"/>
    </location>
</feature>
<protein>
    <submittedName>
        <fullName evidence="2">Uncharacterized protein</fullName>
    </submittedName>
</protein>
<evidence type="ECO:0000313" key="3">
    <source>
        <dbReference type="Proteomes" id="UP001323405"/>
    </source>
</evidence>
<proteinExistence type="predicted"/>
<evidence type="ECO:0000313" key="2">
    <source>
        <dbReference type="EMBL" id="KAK4653374.1"/>
    </source>
</evidence>
<reference evidence="2 3" key="1">
    <citation type="journal article" date="2023" name="bioRxiv">
        <title>High-quality genome assemblies of four members of thePodospora anserinaspecies complex.</title>
        <authorList>
            <person name="Ament-Velasquez S.L."/>
            <person name="Vogan A.A."/>
            <person name="Wallerman O."/>
            <person name="Hartmann F."/>
            <person name="Gautier V."/>
            <person name="Silar P."/>
            <person name="Giraud T."/>
            <person name="Johannesson H."/>
        </authorList>
    </citation>
    <scope>NUCLEOTIDE SEQUENCE [LARGE SCALE GENOMIC DNA]</scope>
    <source>
        <strain evidence="2 3">CBS 415.72m</strain>
    </source>
</reference>
<feature type="compositionally biased region" description="Basic residues" evidence="1">
    <location>
        <begin position="223"/>
        <end position="234"/>
    </location>
</feature>
<dbReference type="Proteomes" id="UP001323405">
    <property type="component" value="Unassembled WGS sequence"/>
</dbReference>
<keyword evidence="3" id="KW-1185">Reference proteome</keyword>
<sequence length="288" mass="32186">MAPELKELDEIDWLIELSSQDRMFLEELAELFRLDDPSLHQAVTPSEVEPSVGGTRPTFSFTMEDPSSMSVRYQGSADVDMFAPSLALTKSPFSAGQSTAQLTEAYPFSPFPMGPVMDNQHDTPGHETDTVSLHISSRLEQRLDTSVCDGGVDAAIPPLSRTGVTDDNMSETQTPSLELKLEDQESTDADPTAPSGGTSDIRREAGVDTHSSQLRDALDAKRSRTPKRRHRSPLRKREELKFVTLRDIAEPNGYIKGSFPLHIHSLDMHPDPTESFMLQYRWDRREKL</sequence>
<organism evidence="2 3">
    <name type="scientific">Podospora pseudocomata</name>
    <dbReference type="NCBI Taxonomy" id="2093779"/>
    <lineage>
        <taxon>Eukaryota</taxon>
        <taxon>Fungi</taxon>
        <taxon>Dikarya</taxon>
        <taxon>Ascomycota</taxon>
        <taxon>Pezizomycotina</taxon>
        <taxon>Sordariomycetes</taxon>
        <taxon>Sordariomycetidae</taxon>
        <taxon>Sordariales</taxon>
        <taxon>Podosporaceae</taxon>
        <taxon>Podospora</taxon>
    </lineage>
</organism>
<comment type="caution">
    <text evidence="2">The sequence shown here is derived from an EMBL/GenBank/DDBJ whole genome shotgun (WGS) entry which is preliminary data.</text>
</comment>
<gene>
    <name evidence="2" type="ORF">QC762_0082920</name>
</gene>
<name>A0ABR0GCM9_9PEZI</name>
<accession>A0ABR0GCM9</accession>
<dbReference type="EMBL" id="JAFFHA010000007">
    <property type="protein sequence ID" value="KAK4653374.1"/>
    <property type="molecule type" value="Genomic_DNA"/>
</dbReference>